<dbReference type="InParanoid" id="A0A2J7RTK6"/>
<keyword evidence="2" id="KW-0732">Signal</keyword>
<keyword evidence="1" id="KW-1133">Transmembrane helix</keyword>
<feature type="transmembrane region" description="Helical" evidence="1">
    <location>
        <begin position="95"/>
        <end position="121"/>
    </location>
</feature>
<dbReference type="STRING" id="105785.A0A2J7RTK6"/>
<comment type="caution">
    <text evidence="3">The sequence shown here is derived from an EMBL/GenBank/DDBJ whole genome shotgun (WGS) entry which is preliminary data.</text>
</comment>
<name>A0A2J7RTK6_9NEOP</name>
<feature type="transmembrane region" description="Helical" evidence="1">
    <location>
        <begin position="52"/>
        <end position="75"/>
    </location>
</feature>
<gene>
    <name evidence="3" type="ORF">B7P43_G00646</name>
</gene>
<keyword evidence="4" id="KW-1185">Reference proteome</keyword>
<dbReference type="PANTHER" id="PTHR36694:SF11">
    <property type="entry name" value="LP21121P-RELATED"/>
    <property type="match status" value="1"/>
</dbReference>
<keyword evidence="1" id="KW-0472">Membrane</keyword>
<dbReference type="GO" id="GO:0060857">
    <property type="term" value="P:establishment of glial blood-brain barrier"/>
    <property type="evidence" value="ECO:0007669"/>
    <property type="project" value="TreeGrafter"/>
</dbReference>
<dbReference type="GO" id="GO:0019991">
    <property type="term" value="P:septate junction assembly"/>
    <property type="evidence" value="ECO:0007669"/>
    <property type="project" value="TreeGrafter"/>
</dbReference>
<feature type="signal peptide" evidence="2">
    <location>
        <begin position="1"/>
        <end position="21"/>
    </location>
</feature>
<evidence type="ECO:0000313" key="3">
    <source>
        <dbReference type="EMBL" id="PNF44159.1"/>
    </source>
</evidence>
<feature type="non-terminal residue" evidence="3">
    <location>
        <position position="1"/>
    </location>
</feature>
<keyword evidence="1" id="KW-0812">Transmembrane</keyword>
<dbReference type="GO" id="GO:0005886">
    <property type="term" value="C:plasma membrane"/>
    <property type="evidence" value="ECO:0007669"/>
    <property type="project" value="TreeGrafter"/>
</dbReference>
<feature type="chain" id="PRO_5014425602" evidence="2">
    <location>
        <begin position="22"/>
        <end position="237"/>
    </location>
</feature>
<reference evidence="3 4" key="1">
    <citation type="submission" date="2017-12" db="EMBL/GenBank/DDBJ databases">
        <title>Hemimetabolous genomes reveal molecular basis of termite eusociality.</title>
        <authorList>
            <person name="Harrison M.C."/>
            <person name="Jongepier E."/>
            <person name="Robertson H.M."/>
            <person name="Arning N."/>
            <person name="Bitard-Feildel T."/>
            <person name="Chao H."/>
            <person name="Childers C.P."/>
            <person name="Dinh H."/>
            <person name="Doddapaneni H."/>
            <person name="Dugan S."/>
            <person name="Gowin J."/>
            <person name="Greiner C."/>
            <person name="Han Y."/>
            <person name="Hu H."/>
            <person name="Hughes D.S.T."/>
            <person name="Huylmans A.-K."/>
            <person name="Kemena C."/>
            <person name="Kremer L.P.M."/>
            <person name="Lee S.L."/>
            <person name="Lopez-Ezquerra A."/>
            <person name="Mallet L."/>
            <person name="Monroy-Kuhn J.M."/>
            <person name="Moser A."/>
            <person name="Murali S.C."/>
            <person name="Muzny D.M."/>
            <person name="Otani S."/>
            <person name="Piulachs M.-D."/>
            <person name="Poelchau M."/>
            <person name="Qu J."/>
            <person name="Schaub F."/>
            <person name="Wada-Katsumata A."/>
            <person name="Worley K.C."/>
            <person name="Xie Q."/>
            <person name="Ylla G."/>
            <person name="Poulsen M."/>
            <person name="Gibbs R.A."/>
            <person name="Schal C."/>
            <person name="Richards S."/>
            <person name="Belles X."/>
            <person name="Korb J."/>
            <person name="Bornberg-Bauer E."/>
        </authorList>
    </citation>
    <scope>NUCLEOTIDE SEQUENCE [LARGE SCALE GENOMIC DNA]</scope>
    <source>
        <tissue evidence="3">Whole body</tissue>
    </source>
</reference>
<evidence type="ECO:0000313" key="4">
    <source>
        <dbReference type="Proteomes" id="UP000235965"/>
    </source>
</evidence>
<dbReference type="EMBL" id="NEVH01000001">
    <property type="protein sequence ID" value="PNF44159.1"/>
    <property type="molecule type" value="Genomic_DNA"/>
</dbReference>
<organism evidence="3 4">
    <name type="scientific">Cryptotermes secundus</name>
    <dbReference type="NCBI Taxonomy" id="105785"/>
    <lineage>
        <taxon>Eukaryota</taxon>
        <taxon>Metazoa</taxon>
        <taxon>Ecdysozoa</taxon>
        <taxon>Arthropoda</taxon>
        <taxon>Hexapoda</taxon>
        <taxon>Insecta</taxon>
        <taxon>Pterygota</taxon>
        <taxon>Neoptera</taxon>
        <taxon>Polyneoptera</taxon>
        <taxon>Dictyoptera</taxon>
        <taxon>Blattodea</taxon>
        <taxon>Blattoidea</taxon>
        <taxon>Termitoidae</taxon>
        <taxon>Kalotermitidae</taxon>
        <taxon>Cryptotermitinae</taxon>
        <taxon>Cryptotermes</taxon>
    </lineage>
</organism>
<sequence length="237" mass="26788">YGTRRFVTVFTRALHWSLSWASSNQSIPPYPVSRRSILILSTHLQIGLPSGLFPSGFTTSSFSVVLITFISYMMAGGESTQLYSPLFEADIRGSMQTWGGIFIVYFLLLIAVSILMLFGIANSTRGMMIPWLLFMGIGILFQFVFGLWLLGGYYIYVSFSVNMLLLSALLRLPVCETLHVVFQNCPSSGMCHCVVWLTVTDVSEELIVSIFRVADTNRFLLKFWFLPNYIVSPPRRQ</sequence>
<dbReference type="GO" id="GO:0035159">
    <property type="term" value="P:regulation of tube length, open tracheal system"/>
    <property type="evidence" value="ECO:0007669"/>
    <property type="project" value="TreeGrafter"/>
</dbReference>
<dbReference type="Proteomes" id="UP000235965">
    <property type="component" value="Unassembled WGS sequence"/>
</dbReference>
<dbReference type="PANTHER" id="PTHR36694">
    <property type="entry name" value="PASIFLORA 1, ISOFORM A-RELATED"/>
    <property type="match status" value="1"/>
</dbReference>
<protein>
    <submittedName>
        <fullName evidence="3">Uncharacterized protein</fullName>
    </submittedName>
</protein>
<feature type="transmembrane region" description="Helical" evidence="1">
    <location>
        <begin position="128"/>
        <end position="148"/>
    </location>
</feature>
<dbReference type="OrthoDB" id="6572371at2759"/>
<feature type="transmembrane region" description="Helical" evidence="1">
    <location>
        <begin position="154"/>
        <end position="174"/>
    </location>
</feature>
<evidence type="ECO:0000256" key="1">
    <source>
        <dbReference type="SAM" id="Phobius"/>
    </source>
</evidence>
<dbReference type="AlphaFoldDB" id="A0A2J7RTK6"/>
<proteinExistence type="predicted"/>
<evidence type="ECO:0000256" key="2">
    <source>
        <dbReference type="SAM" id="SignalP"/>
    </source>
</evidence>
<accession>A0A2J7RTK6</accession>